<proteinExistence type="predicted"/>
<comment type="caution">
    <text evidence="2">The sequence shown here is derived from an EMBL/GenBank/DDBJ whole genome shotgun (WGS) entry which is preliminary data.</text>
</comment>
<gene>
    <name evidence="2" type="ORF">IAB16_05275</name>
</gene>
<evidence type="ECO:0000256" key="1">
    <source>
        <dbReference type="SAM" id="MobiDB-lite"/>
    </source>
</evidence>
<dbReference type="EMBL" id="JADINF010000134">
    <property type="protein sequence ID" value="MBO8424409.1"/>
    <property type="molecule type" value="Genomic_DNA"/>
</dbReference>
<reference evidence="2" key="2">
    <citation type="journal article" date="2021" name="PeerJ">
        <title>Extensive microbial diversity within the chicken gut microbiome revealed by metagenomics and culture.</title>
        <authorList>
            <person name="Gilroy R."/>
            <person name="Ravi A."/>
            <person name="Getino M."/>
            <person name="Pursley I."/>
            <person name="Horton D.L."/>
            <person name="Alikhan N.F."/>
            <person name="Baker D."/>
            <person name="Gharbi K."/>
            <person name="Hall N."/>
            <person name="Watson M."/>
            <person name="Adriaenssens E.M."/>
            <person name="Foster-Nyarko E."/>
            <person name="Jarju S."/>
            <person name="Secka A."/>
            <person name="Antonio M."/>
            <person name="Oren A."/>
            <person name="Chaudhuri R.R."/>
            <person name="La Ragione R."/>
            <person name="Hildebrand F."/>
            <person name="Pallen M.J."/>
        </authorList>
    </citation>
    <scope>NUCLEOTIDE SEQUENCE</scope>
    <source>
        <strain evidence="2">517</strain>
    </source>
</reference>
<feature type="region of interest" description="Disordered" evidence="1">
    <location>
        <begin position="164"/>
        <end position="216"/>
    </location>
</feature>
<dbReference type="AlphaFoldDB" id="A0A940DHC5"/>
<sequence>MEEYYDNVYINVLYYCAGRGDVSEAEVQYECGLSYDTVGRCFARMCAEKCVNKGEGDLYEVSISTDALFEPACVKKRMTELVKSLDEESLREFCERLGITGIGSITYKPWERLDRKSKAITALRDIYVLNDTGEGTELTLNEEERLLARKVLLSICPYAGIGADDSVDNGNPCDDEDEDESDYEDEDEPDYEDEDEPDDEDEDEPDDEEEDCGEDFDKEYFEMLLARYKRELYEKEFDLFGISDDDKDKHSGALTDVLIGKRRAAMLKSLEEKAAEGLISDDNSQAKKQEEQVSAEIRDILNNSDAARHTADSEETFMYKSLSDMTAIYKKLAADIREIVENDKRGVWDNDSEEFRFRQIYVSLGDEINYIATKALPPAEELKKEALACGSADDYASRFADKVACMVLAYMNDYAYVRKGYKRFDDIFVYYKALYVLFNSAFVWEFSPEGKEAEASCELFANLKASISDVTSRAGIAFYEESCSCDGEKLKRFNSRVYRDIFRFTVEMFAEKAAKTVLRRLMNADEDYD</sequence>
<accession>A0A940DHC5</accession>
<evidence type="ECO:0000313" key="2">
    <source>
        <dbReference type="EMBL" id="MBO8424409.1"/>
    </source>
</evidence>
<reference evidence="2" key="1">
    <citation type="submission" date="2020-10" db="EMBL/GenBank/DDBJ databases">
        <authorList>
            <person name="Gilroy R."/>
        </authorList>
    </citation>
    <scope>NUCLEOTIDE SEQUENCE</scope>
    <source>
        <strain evidence="2">517</strain>
    </source>
</reference>
<dbReference type="Proteomes" id="UP000727857">
    <property type="component" value="Unassembled WGS sequence"/>
</dbReference>
<protein>
    <submittedName>
        <fullName evidence="2">Uncharacterized protein</fullName>
    </submittedName>
</protein>
<feature type="compositionally biased region" description="Acidic residues" evidence="1">
    <location>
        <begin position="173"/>
        <end position="216"/>
    </location>
</feature>
<name>A0A940DHC5_9FIRM</name>
<organism evidence="2 3">
    <name type="scientific">Candidatus Stercoripulliclostridium pullicola</name>
    <dbReference type="NCBI Taxonomy" id="2840953"/>
    <lineage>
        <taxon>Bacteria</taxon>
        <taxon>Bacillati</taxon>
        <taxon>Bacillota</taxon>
        <taxon>Clostridia</taxon>
        <taxon>Eubacteriales</taxon>
        <taxon>Candidatus Stercoripulliclostridium</taxon>
    </lineage>
</organism>
<evidence type="ECO:0000313" key="3">
    <source>
        <dbReference type="Proteomes" id="UP000727857"/>
    </source>
</evidence>